<sequence length="735" mass="80323">MRSDLKNRSANGIRTSPANTKRLKSVEDLANPCSSSSRGSCFKENVNINKSDATKLSAEPLQMKRKKRGGGYNLRKSLAWDRAFFTEEGVLDPIELSSISGASRGEGLCVIDEEISGGSSYTIESADIPAIENDLIKELSDEVLDKYKRNDCLSPKPDSSAPNDVISTSTANSLQKGHLSINTSPMLVHRADNSGSKMILDNMAPVTTVHSSESRDESTAVPVPIAQGASISGRNMHPSPSQATRPSGLRMPSPSLAFFGQPKTSVSYSLSWRNTDSNVRGIKKLEDIRSRNTLTKIPKMANDTSASTSNSNRAVSSRSECSAPFDVSAVSCEIIESYMEKASVQKVGMKVLYDVNNSEPKGNTIDVNVQIQDLKQTETGKIISQDDIELRKNDKEYCLQSSSCEKVTGDNNLKTAILRCPGNRESCMSGWGNSNLISQHNCLMLDTSGPETKDATNEPHKGPNICKLSVSKHDIRSGDVNDHRWQNSLTMESNLVETCMQDWHEPPREQTDQLKFSLEETNQGPNGAKHILKTNGTANEPAEVSQEYGSCYTAHVDFEALESNMKSSRSASKHGHNDLSIKTATGDVMIYDLHVGRAQLQAPEDILTIESCTNNINHIPVVGASNEQSGKASEVKDVCQEVELDLQKNNKLHATDWLLPENQVCCIKSLQEKLTETLPVVDPAGKDGNQLFNINMEISQAPAAVHDTDFNIGKMIGQPLNRDIQFNSVGEHPIV</sequence>
<dbReference type="PANTHER" id="PTHR33737:SF19">
    <property type="entry name" value="BNAA10G12980D PROTEIN"/>
    <property type="match status" value="1"/>
</dbReference>
<feature type="compositionally biased region" description="Polar residues" evidence="1">
    <location>
        <begin position="229"/>
        <end position="245"/>
    </location>
</feature>
<dbReference type="PANTHER" id="PTHR33737">
    <property type="entry name" value="OS05G0121800 PROTEIN"/>
    <property type="match status" value="1"/>
</dbReference>
<evidence type="ECO:0000313" key="3">
    <source>
        <dbReference type="Proteomes" id="UP001604277"/>
    </source>
</evidence>
<feature type="region of interest" description="Disordered" evidence="1">
    <location>
        <begin position="228"/>
        <end position="256"/>
    </location>
</feature>
<feature type="region of interest" description="Disordered" evidence="1">
    <location>
        <begin position="150"/>
        <end position="178"/>
    </location>
</feature>
<feature type="region of interest" description="Disordered" evidence="1">
    <location>
        <begin position="1"/>
        <end position="23"/>
    </location>
</feature>
<feature type="compositionally biased region" description="Polar residues" evidence="1">
    <location>
        <begin position="160"/>
        <end position="178"/>
    </location>
</feature>
<evidence type="ECO:0000313" key="2">
    <source>
        <dbReference type="EMBL" id="KAL2488890.1"/>
    </source>
</evidence>
<keyword evidence="3" id="KW-1185">Reference proteome</keyword>
<dbReference type="InterPro" id="IPR045882">
    <property type="entry name" value="GPT1/2"/>
</dbReference>
<reference evidence="3" key="1">
    <citation type="submission" date="2024-07" db="EMBL/GenBank/DDBJ databases">
        <title>Two chromosome-level genome assemblies of Korean endemic species Abeliophyllum distichum and Forsythia ovata (Oleaceae).</title>
        <authorList>
            <person name="Jang H."/>
        </authorList>
    </citation>
    <scope>NUCLEOTIDE SEQUENCE [LARGE SCALE GENOMIC DNA]</scope>
</reference>
<organism evidence="2 3">
    <name type="scientific">Forsythia ovata</name>
    <dbReference type="NCBI Taxonomy" id="205694"/>
    <lineage>
        <taxon>Eukaryota</taxon>
        <taxon>Viridiplantae</taxon>
        <taxon>Streptophyta</taxon>
        <taxon>Embryophyta</taxon>
        <taxon>Tracheophyta</taxon>
        <taxon>Spermatophyta</taxon>
        <taxon>Magnoliopsida</taxon>
        <taxon>eudicotyledons</taxon>
        <taxon>Gunneridae</taxon>
        <taxon>Pentapetalae</taxon>
        <taxon>asterids</taxon>
        <taxon>lamiids</taxon>
        <taxon>Lamiales</taxon>
        <taxon>Oleaceae</taxon>
        <taxon>Forsythieae</taxon>
        <taxon>Forsythia</taxon>
    </lineage>
</organism>
<comment type="caution">
    <text evidence="2">The sequence shown here is derived from an EMBL/GenBank/DDBJ whole genome shotgun (WGS) entry which is preliminary data.</text>
</comment>
<accession>A0ABD1RKG0</accession>
<evidence type="ECO:0000256" key="1">
    <source>
        <dbReference type="SAM" id="MobiDB-lite"/>
    </source>
</evidence>
<dbReference type="Proteomes" id="UP001604277">
    <property type="component" value="Unassembled WGS sequence"/>
</dbReference>
<dbReference type="EMBL" id="JBFOLJ010000012">
    <property type="protein sequence ID" value="KAL2488890.1"/>
    <property type="molecule type" value="Genomic_DNA"/>
</dbReference>
<protein>
    <submittedName>
        <fullName evidence="2">Uncharacterized protein</fullName>
    </submittedName>
</protein>
<proteinExistence type="predicted"/>
<dbReference type="AlphaFoldDB" id="A0ABD1RKG0"/>
<feature type="compositionally biased region" description="Polar residues" evidence="1">
    <location>
        <begin position="8"/>
        <end position="19"/>
    </location>
</feature>
<name>A0ABD1RKG0_9LAMI</name>
<gene>
    <name evidence="2" type="ORF">Fot_42182</name>
</gene>